<dbReference type="Proteomes" id="UP000023561">
    <property type="component" value="Unassembled WGS sequence"/>
</dbReference>
<proteinExistence type="predicted"/>
<feature type="transmembrane region" description="Helical" evidence="6">
    <location>
        <begin position="180"/>
        <end position="197"/>
    </location>
</feature>
<dbReference type="Pfam" id="PF01810">
    <property type="entry name" value="LysE"/>
    <property type="match status" value="1"/>
</dbReference>
<evidence type="ECO:0000256" key="5">
    <source>
        <dbReference type="ARBA" id="ARBA00023136"/>
    </source>
</evidence>
<comment type="subcellular location">
    <subcellularLocation>
        <location evidence="1">Cell membrane</location>
        <topology evidence="1">Multi-pass membrane protein</topology>
    </subcellularLocation>
</comment>
<dbReference type="GeneID" id="301194972"/>
<sequence>MLLLKSIILGFSVSAPVGPIGLLCIQRTLTKGQMAGFFTGLGASTANMIYASFAAFGFSVVSSFLLEQQFILRIIGGVFLLYLGVKIFLAKPAERAASLEGNGLIRVYLSTLFLMITNPTTILNFVAMFAGLGFDKTASSPSTAFIFVSGVFLGAIFWWFLLSFSVSIFKNKITPYLKSVNKIAGMLIISLGCLAFLR</sequence>
<feature type="transmembrane region" description="Helical" evidence="6">
    <location>
        <begin position="6"/>
        <end position="25"/>
    </location>
</feature>
<dbReference type="GO" id="GO:0015171">
    <property type="term" value="F:amino acid transmembrane transporter activity"/>
    <property type="evidence" value="ECO:0007669"/>
    <property type="project" value="TreeGrafter"/>
</dbReference>
<feature type="transmembrane region" description="Helical" evidence="6">
    <location>
        <begin position="144"/>
        <end position="168"/>
    </location>
</feature>
<dbReference type="EMBL" id="BAWO01000060">
    <property type="protein sequence ID" value="GAJ41207.1"/>
    <property type="molecule type" value="Genomic_DNA"/>
</dbReference>
<feature type="transmembrane region" description="Helical" evidence="6">
    <location>
        <begin position="109"/>
        <end position="132"/>
    </location>
</feature>
<feature type="transmembrane region" description="Helical" evidence="6">
    <location>
        <begin position="37"/>
        <end position="58"/>
    </location>
</feature>
<evidence type="ECO:0000313" key="8">
    <source>
        <dbReference type="Proteomes" id="UP000023561"/>
    </source>
</evidence>
<evidence type="ECO:0000313" key="7">
    <source>
        <dbReference type="EMBL" id="GAJ41207.1"/>
    </source>
</evidence>
<comment type="caution">
    <text evidence="7">The sequence shown here is derived from an EMBL/GenBank/DDBJ whole genome shotgun (WGS) entry which is preliminary data.</text>
</comment>
<dbReference type="OrthoDB" id="7874789at2"/>
<evidence type="ECO:0000256" key="1">
    <source>
        <dbReference type="ARBA" id="ARBA00004651"/>
    </source>
</evidence>
<keyword evidence="5 6" id="KW-0472">Membrane</keyword>
<dbReference type="RefSeq" id="WP_017434547.1">
    <property type="nucleotide sequence ID" value="NZ_BAWO01000060.1"/>
</dbReference>
<keyword evidence="4 6" id="KW-1133">Transmembrane helix</keyword>
<dbReference type="AlphaFoldDB" id="A0A023DIX3"/>
<evidence type="ECO:0000256" key="4">
    <source>
        <dbReference type="ARBA" id="ARBA00022989"/>
    </source>
</evidence>
<organism evidence="7 8">
    <name type="scientific">Parageobacillus caldoxylosilyticus NBRC 107762</name>
    <dbReference type="NCBI Taxonomy" id="1220594"/>
    <lineage>
        <taxon>Bacteria</taxon>
        <taxon>Bacillati</taxon>
        <taxon>Bacillota</taxon>
        <taxon>Bacilli</taxon>
        <taxon>Bacillales</taxon>
        <taxon>Anoxybacillaceae</taxon>
        <taxon>Saccharococcus</taxon>
    </lineage>
</organism>
<evidence type="ECO:0000256" key="6">
    <source>
        <dbReference type="SAM" id="Phobius"/>
    </source>
</evidence>
<dbReference type="PANTHER" id="PTHR30086:SF20">
    <property type="entry name" value="ARGININE EXPORTER PROTEIN ARGO-RELATED"/>
    <property type="match status" value="1"/>
</dbReference>
<accession>A0A023DIX3</accession>
<evidence type="ECO:0000256" key="3">
    <source>
        <dbReference type="ARBA" id="ARBA00022692"/>
    </source>
</evidence>
<gene>
    <name evidence="7" type="ORF">GCA01S_060_00220</name>
</gene>
<evidence type="ECO:0000256" key="2">
    <source>
        <dbReference type="ARBA" id="ARBA00022475"/>
    </source>
</evidence>
<feature type="transmembrane region" description="Helical" evidence="6">
    <location>
        <begin position="70"/>
        <end position="89"/>
    </location>
</feature>
<protein>
    <submittedName>
        <fullName evidence="7">Putative amino acid efflux protein</fullName>
    </submittedName>
</protein>
<keyword evidence="2" id="KW-1003">Cell membrane</keyword>
<dbReference type="GO" id="GO:0005886">
    <property type="term" value="C:plasma membrane"/>
    <property type="evidence" value="ECO:0007669"/>
    <property type="project" value="UniProtKB-SubCell"/>
</dbReference>
<reference evidence="7 8" key="1">
    <citation type="submission" date="2014-04" db="EMBL/GenBank/DDBJ databases">
        <title>Whole genome shotgun sequence of Geobacillus caldoxylosilyticus NBRC 107762.</title>
        <authorList>
            <person name="Hosoyama A."/>
            <person name="Hosoyama Y."/>
            <person name="Katano-Makiyama Y."/>
            <person name="Tsuchikane K."/>
            <person name="Ohji S."/>
            <person name="Ichikawa N."/>
            <person name="Yamazoe A."/>
            <person name="Fujita N."/>
        </authorList>
    </citation>
    <scope>NUCLEOTIDE SEQUENCE [LARGE SCALE GENOMIC DNA]</scope>
    <source>
        <strain evidence="7 8">NBRC 107762</strain>
    </source>
</reference>
<keyword evidence="8" id="KW-1185">Reference proteome</keyword>
<dbReference type="PANTHER" id="PTHR30086">
    <property type="entry name" value="ARGININE EXPORTER PROTEIN ARGO"/>
    <property type="match status" value="1"/>
</dbReference>
<keyword evidence="3 6" id="KW-0812">Transmembrane</keyword>
<dbReference type="InterPro" id="IPR001123">
    <property type="entry name" value="LeuE-type"/>
</dbReference>
<name>A0A023DIX3_9BACL</name>